<evidence type="ECO:0000256" key="8">
    <source>
        <dbReference type="ARBA" id="ARBA00022598"/>
    </source>
</evidence>
<dbReference type="PIRSF" id="PIRSF001563">
    <property type="entry name" value="Folylpolyglu_synth"/>
    <property type="match status" value="1"/>
</dbReference>
<comment type="catalytic activity">
    <reaction evidence="17">
        <text>(6S)-5,6,7,8-tetrahydrofolyl-(gamma-L-Glu)(n) + L-glutamate + ATP = (6S)-5,6,7,8-tetrahydrofolyl-(gamma-L-Glu)(n+1) + ADP + phosphate + H(+)</text>
        <dbReference type="Rhea" id="RHEA:10580"/>
        <dbReference type="Rhea" id="RHEA-COMP:14738"/>
        <dbReference type="Rhea" id="RHEA-COMP:14740"/>
        <dbReference type="ChEBI" id="CHEBI:15378"/>
        <dbReference type="ChEBI" id="CHEBI:29985"/>
        <dbReference type="ChEBI" id="CHEBI:30616"/>
        <dbReference type="ChEBI" id="CHEBI:43474"/>
        <dbReference type="ChEBI" id="CHEBI:141005"/>
        <dbReference type="ChEBI" id="CHEBI:456216"/>
        <dbReference type="EC" id="6.3.2.17"/>
    </reaction>
</comment>
<evidence type="ECO:0000256" key="10">
    <source>
        <dbReference type="ARBA" id="ARBA00022741"/>
    </source>
</evidence>
<evidence type="ECO:0000256" key="2">
    <source>
        <dbReference type="ARBA" id="ARBA00004799"/>
    </source>
</evidence>
<dbReference type="SUPFAM" id="SSF53244">
    <property type="entry name" value="MurD-like peptide ligases, peptide-binding domain"/>
    <property type="match status" value="1"/>
</dbReference>
<dbReference type="Gene3D" id="3.90.190.20">
    <property type="entry name" value="Mur ligase, C-terminal domain"/>
    <property type="match status" value="1"/>
</dbReference>
<evidence type="ECO:0000256" key="1">
    <source>
        <dbReference type="ARBA" id="ARBA00002714"/>
    </source>
</evidence>
<dbReference type="InterPro" id="IPR036565">
    <property type="entry name" value="Mur-like_cat_sf"/>
</dbReference>
<keyword evidence="25" id="KW-1185">Reference proteome</keyword>
<evidence type="ECO:0000256" key="12">
    <source>
        <dbReference type="ARBA" id="ARBA00022842"/>
    </source>
</evidence>
<evidence type="ECO:0000256" key="7">
    <source>
        <dbReference type="ARBA" id="ARBA00019357"/>
    </source>
</evidence>
<comment type="catalytic activity">
    <reaction evidence="19">
        <text>(6R)-5,10-methylenetetrahydrofolyl-(gamma-L-Glu)(n) + L-glutamate + ATP = (6R)-5,10-methylenetetrahydrofolyl-(gamma-L-Glu)(n+1) + ADP + phosphate + H(+)</text>
        <dbReference type="Rhea" id="RHEA:51912"/>
        <dbReference type="Rhea" id="RHEA-COMP:13257"/>
        <dbReference type="Rhea" id="RHEA-COMP:13258"/>
        <dbReference type="ChEBI" id="CHEBI:15378"/>
        <dbReference type="ChEBI" id="CHEBI:29985"/>
        <dbReference type="ChEBI" id="CHEBI:30616"/>
        <dbReference type="ChEBI" id="CHEBI:43474"/>
        <dbReference type="ChEBI" id="CHEBI:136572"/>
        <dbReference type="ChEBI" id="CHEBI:456216"/>
        <dbReference type="EC" id="6.3.2.17"/>
    </reaction>
</comment>
<dbReference type="EMBL" id="BAABEZ010000022">
    <property type="protein sequence ID" value="GAA4454632.1"/>
    <property type="molecule type" value="Genomic_DNA"/>
</dbReference>
<evidence type="ECO:0000259" key="23">
    <source>
        <dbReference type="Pfam" id="PF08245"/>
    </source>
</evidence>
<comment type="function">
    <text evidence="1">Functions in two distinct reactions of the de novo folate biosynthetic pathway. Catalyzes the addition of a glutamate residue to dihydropteroate (7,8-dihydropteroate or H2Pte) to form dihydrofolate (7,8-dihydrofolate monoglutamate or H2Pte-Glu). Also catalyzes successive additions of L-glutamate to tetrahydrofolate or 10-formyltetrahydrofolate or 5,10-methylenetetrahydrofolate, leading to folylpolyglutamate derivatives.</text>
</comment>
<dbReference type="InterPro" id="IPR004101">
    <property type="entry name" value="Mur_ligase_C"/>
</dbReference>
<evidence type="ECO:0000256" key="15">
    <source>
        <dbReference type="ARBA" id="ARBA00030592"/>
    </source>
</evidence>
<dbReference type="InterPro" id="IPR018109">
    <property type="entry name" value="Folylpolyglutamate_synth_CS"/>
</dbReference>
<name>A0ABP8MTB4_9BACT</name>
<comment type="pathway">
    <text evidence="3">Cofactor biosynthesis; tetrahydrofolylpolyglutamate biosynthesis.</text>
</comment>
<evidence type="ECO:0000256" key="17">
    <source>
        <dbReference type="ARBA" id="ARBA00047493"/>
    </source>
</evidence>
<organism evidence="24 25">
    <name type="scientific">Rurimicrobium arvi</name>
    <dbReference type="NCBI Taxonomy" id="2049916"/>
    <lineage>
        <taxon>Bacteria</taxon>
        <taxon>Pseudomonadati</taxon>
        <taxon>Bacteroidota</taxon>
        <taxon>Chitinophagia</taxon>
        <taxon>Chitinophagales</taxon>
        <taxon>Chitinophagaceae</taxon>
        <taxon>Rurimicrobium</taxon>
    </lineage>
</organism>
<dbReference type="InterPro" id="IPR013221">
    <property type="entry name" value="Mur_ligase_cen"/>
</dbReference>
<evidence type="ECO:0000256" key="21">
    <source>
        <dbReference type="PIRNR" id="PIRNR001563"/>
    </source>
</evidence>
<comment type="catalytic activity">
    <reaction evidence="20">
        <text>7,8-dihydropteroate + L-glutamate + ATP = 7,8-dihydrofolate + ADP + phosphate + H(+)</text>
        <dbReference type="Rhea" id="RHEA:23584"/>
        <dbReference type="ChEBI" id="CHEBI:15378"/>
        <dbReference type="ChEBI" id="CHEBI:17839"/>
        <dbReference type="ChEBI" id="CHEBI:29985"/>
        <dbReference type="ChEBI" id="CHEBI:30616"/>
        <dbReference type="ChEBI" id="CHEBI:43474"/>
        <dbReference type="ChEBI" id="CHEBI:57451"/>
        <dbReference type="ChEBI" id="CHEBI:456216"/>
        <dbReference type="EC" id="6.3.2.12"/>
    </reaction>
</comment>
<dbReference type="PROSITE" id="PS01012">
    <property type="entry name" value="FOLYLPOLYGLU_SYNT_2"/>
    <property type="match status" value="1"/>
</dbReference>
<dbReference type="EC" id="6.3.2.17" evidence="6"/>
<evidence type="ECO:0000256" key="18">
    <source>
        <dbReference type="ARBA" id="ARBA00047808"/>
    </source>
</evidence>
<evidence type="ECO:0000256" key="20">
    <source>
        <dbReference type="ARBA" id="ARBA00049161"/>
    </source>
</evidence>
<dbReference type="Pfam" id="PF02875">
    <property type="entry name" value="Mur_ligase_C"/>
    <property type="match status" value="1"/>
</dbReference>
<evidence type="ECO:0000256" key="3">
    <source>
        <dbReference type="ARBA" id="ARBA00005150"/>
    </source>
</evidence>
<gene>
    <name evidence="24" type="ORF">GCM10023092_16940</name>
</gene>
<comment type="catalytic activity">
    <reaction evidence="18">
        <text>10-formyltetrahydrofolyl-(gamma-L-Glu)(n) + L-glutamate + ATP = 10-formyltetrahydrofolyl-(gamma-L-Glu)(n+1) + ADP + phosphate + H(+)</text>
        <dbReference type="Rhea" id="RHEA:51904"/>
        <dbReference type="Rhea" id="RHEA-COMP:13088"/>
        <dbReference type="Rhea" id="RHEA-COMP:14300"/>
        <dbReference type="ChEBI" id="CHEBI:15378"/>
        <dbReference type="ChEBI" id="CHEBI:29985"/>
        <dbReference type="ChEBI" id="CHEBI:30616"/>
        <dbReference type="ChEBI" id="CHEBI:43474"/>
        <dbReference type="ChEBI" id="CHEBI:134413"/>
        <dbReference type="ChEBI" id="CHEBI:456216"/>
        <dbReference type="EC" id="6.3.2.17"/>
    </reaction>
</comment>
<dbReference type="Pfam" id="PF08245">
    <property type="entry name" value="Mur_ligase_M"/>
    <property type="match status" value="1"/>
</dbReference>
<dbReference type="Proteomes" id="UP001501410">
    <property type="component" value="Unassembled WGS sequence"/>
</dbReference>
<dbReference type="SUPFAM" id="SSF53623">
    <property type="entry name" value="MurD-like peptide ligases, catalytic domain"/>
    <property type="match status" value="1"/>
</dbReference>
<feature type="domain" description="Mur ligase C-terminal" evidence="22">
    <location>
        <begin position="308"/>
        <end position="426"/>
    </location>
</feature>
<evidence type="ECO:0000313" key="25">
    <source>
        <dbReference type="Proteomes" id="UP001501410"/>
    </source>
</evidence>
<dbReference type="Gene3D" id="3.40.1190.10">
    <property type="entry name" value="Mur-like, catalytic domain"/>
    <property type="match status" value="1"/>
</dbReference>
<evidence type="ECO:0000256" key="4">
    <source>
        <dbReference type="ARBA" id="ARBA00008276"/>
    </source>
</evidence>
<comment type="similarity">
    <text evidence="4 21">Belongs to the folylpolyglutamate synthase family.</text>
</comment>
<sequence length="441" mass="49127">MSVLDQQYKETLDYLYAQLPMFSKYGKSAIKNSLDNIIALCNALDNPQQKFKSVHIAGTNGKGSTSHMLAAVLQQAGYKTGLYTSPHITDFRERLKIDGRMVSKEWVTSFTQQHKELFEQIQPSFFEVTVAMAFAWFAEQGCDIAVIETGLGGRLDSTNIIQPVLSVITNISYDHMDLLGDTLAKIAEEKAGIIKKGVPFVIGQRDKETEQVFFEHSIHKQCSAFYADAQWALVRTGKDASYQYLKAVKPATKEMFDLKADLLGDYQLHNFKTVLTSVEVLHTLGWNLKLEDALSALSQVKQRTGFGGRWEIIQAKPLIIADVGHNQAGVQEVMKQWNQLSAKHKHIVVGFVKDKDINAALDQFPKDNSYYYCNAQLPRALPAEELHRAAAGKGLQGQHYNSVAAAFAAALEATGPEDALLITGSFFIVGEAKEYWEELHS</sequence>
<evidence type="ECO:0000256" key="14">
    <source>
        <dbReference type="ARBA" id="ARBA00030048"/>
    </source>
</evidence>
<keyword evidence="8 21" id="KW-0436">Ligase</keyword>
<keyword evidence="13" id="KW-0289">Folate biosynthesis</keyword>
<accession>A0ABP8MTB4</accession>
<dbReference type="PANTHER" id="PTHR11136:SF0">
    <property type="entry name" value="DIHYDROFOLATE SYNTHETASE-RELATED"/>
    <property type="match status" value="1"/>
</dbReference>
<proteinExistence type="inferred from homology"/>
<keyword evidence="10 21" id="KW-0547">Nucleotide-binding</keyword>
<comment type="pathway">
    <text evidence="2">Cofactor biosynthesis; tetrahydrofolate biosynthesis; 7,8-dihydrofolate from 2-amino-4-hydroxy-6-hydroxymethyl-7,8-dihydropteridine diphosphate and 4-aminobenzoate: step 2/2.</text>
</comment>
<keyword evidence="9" id="KW-0479">Metal-binding</keyword>
<evidence type="ECO:0000256" key="19">
    <source>
        <dbReference type="ARBA" id="ARBA00049035"/>
    </source>
</evidence>
<feature type="domain" description="Mur ligase central" evidence="23">
    <location>
        <begin position="56"/>
        <end position="273"/>
    </location>
</feature>
<evidence type="ECO:0000256" key="9">
    <source>
        <dbReference type="ARBA" id="ARBA00022723"/>
    </source>
</evidence>
<dbReference type="EC" id="6.3.2.12" evidence="5"/>
<evidence type="ECO:0000256" key="16">
    <source>
        <dbReference type="ARBA" id="ARBA00032510"/>
    </source>
</evidence>
<evidence type="ECO:0000256" key="13">
    <source>
        <dbReference type="ARBA" id="ARBA00022909"/>
    </source>
</evidence>
<protein>
    <recommendedName>
        <fullName evidence="7">Dihydrofolate synthase/folylpolyglutamate synthase</fullName>
        <ecNumber evidence="5">6.3.2.12</ecNumber>
        <ecNumber evidence="6">6.3.2.17</ecNumber>
    </recommendedName>
    <alternativeName>
        <fullName evidence="16">Folylpoly-gamma-glutamate synthetase-dihydrofolate synthetase</fullName>
    </alternativeName>
    <alternativeName>
        <fullName evidence="14">Folylpolyglutamate synthetase</fullName>
    </alternativeName>
    <alternativeName>
        <fullName evidence="15">Tetrahydrofolylpolyglutamate synthase</fullName>
    </alternativeName>
</protein>
<dbReference type="InterPro" id="IPR001645">
    <property type="entry name" value="Folylpolyglutamate_synth"/>
</dbReference>
<dbReference type="InterPro" id="IPR036615">
    <property type="entry name" value="Mur_ligase_C_dom_sf"/>
</dbReference>
<reference evidence="25" key="1">
    <citation type="journal article" date="2019" name="Int. J. Syst. Evol. Microbiol.">
        <title>The Global Catalogue of Microorganisms (GCM) 10K type strain sequencing project: providing services to taxonomists for standard genome sequencing and annotation.</title>
        <authorList>
            <consortium name="The Broad Institute Genomics Platform"/>
            <consortium name="The Broad Institute Genome Sequencing Center for Infectious Disease"/>
            <person name="Wu L."/>
            <person name="Ma J."/>
        </authorList>
    </citation>
    <scope>NUCLEOTIDE SEQUENCE [LARGE SCALE GENOMIC DNA]</scope>
    <source>
        <strain evidence="25">JCM 31921</strain>
    </source>
</reference>
<comment type="caution">
    <text evidence="24">The sequence shown here is derived from an EMBL/GenBank/DDBJ whole genome shotgun (WGS) entry which is preliminary data.</text>
</comment>
<keyword evidence="12" id="KW-0460">Magnesium</keyword>
<keyword evidence="11 21" id="KW-0067">ATP-binding</keyword>
<dbReference type="NCBIfam" id="TIGR01499">
    <property type="entry name" value="folC"/>
    <property type="match status" value="1"/>
</dbReference>
<evidence type="ECO:0000259" key="22">
    <source>
        <dbReference type="Pfam" id="PF02875"/>
    </source>
</evidence>
<evidence type="ECO:0000256" key="5">
    <source>
        <dbReference type="ARBA" id="ARBA00013023"/>
    </source>
</evidence>
<evidence type="ECO:0000256" key="6">
    <source>
        <dbReference type="ARBA" id="ARBA00013025"/>
    </source>
</evidence>
<evidence type="ECO:0000256" key="11">
    <source>
        <dbReference type="ARBA" id="ARBA00022840"/>
    </source>
</evidence>
<dbReference type="PANTHER" id="PTHR11136">
    <property type="entry name" value="FOLYLPOLYGLUTAMATE SYNTHASE-RELATED"/>
    <property type="match status" value="1"/>
</dbReference>
<evidence type="ECO:0000313" key="24">
    <source>
        <dbReference type="EMBL" id="GAA4454632.1"/>
    </source>
</evidence>